<dbReference type="OrthoDB" id="406368at2759"/>
<reference evidence="2" key="1">
    <citation type="submission" date="2021-10" db="EMBL/GenBank/DDBJ databases">
        <title>Tropical sea cucumber genome reveals ecological adaptation and Cuvierian tubules defense mechanism.</title>
        <authorList>
            <person name="Chen T."/>
        </authorList>
    </citation>
    <scope>NUCLEOTIDE SEQUENCE</scope>
    <source>
        <strain evidence="2">Nanhai2018</strain>
        <tissue evidence="2">Muscle</tissue>
    </source>
</reference>
<evidence type="ECO:0000313" key="2">
    <source>
        <dbReference type="EMBL" id="KAJ8023074.1"/>
    </source>
</evidence>
<feature type="compositionally biased region" description="Basic and acidic residues" evidence="1">
    <location>
        <begin position="167"/>
        <end position="177"/>
    </location>
</feature>
<comment type="caution">
    <text evidence="2">The sequence shown here is derived from an EMBL/GenBank/DDBJ whole genome shotgun (WGS) entry which is preliminary data.</text>
</comment>
<evidence type="ECO:0000313" key="3">
    <source>
        <dbReference type="Proteomes" id="UP001152320"/>
    </source>
</evidence>
<dbReference type="InterPro" id="IPR051291">
    <property type="entry name" value="CIMAP"/>
</dbReference>
<organism evidence="2 3">
    <name type="scientific">Holothuria leucospilota</name>
    <name type="common">Black long sea cucumber</name>
    <name type="synonym">Mertensiothuria leucospilota</name>
    <dbReference type="NCBI Taxonomy" id="206669"/>
    <lineage>
        <taxon>Eukaryota</taxon>
        <taxon>Metazoa</taxon>
        <taxon>Echinodermata</taxon>
        <taxon>Eleutherozoa</taxon>
        <taxon>Echinozoa</taxon>
        <taxon>Holothuroidea</taxon>
        <taxon>Aspidochirotacea</taxon>
        <taxon>Aspidochirotida</taxon>
        <taxon>Holothuriidae</taxon>
        <taxon>Holothuria</taxon>
    </lineage>
</organism>
<feature type="region of interest" description="Disordered" evidence="1">
    <location>
        <begin position="389"/>
        <end position="472"/>
    </location>
</feature>
<dbReference type="PANTHER" id="PTHR21580">
    <property type="entry name" value="SHIPPO-1-RELATED"/>
    <property type="match status" value="1"/>
</dbReference>
<feature type="region of interest" description="Disordered" evidence="1">
    <location>
        <begin position="154"/>
        <end position="181"/>
    </location>
</feature>
<feature type="region of interest" description="Disordered" evidence="1">
    <location>
        <begin position="303"/>
        <end position="322"/>
    </location>
</feature>
<dbReference type="AlphaFoldDB" id="A0A9Q1BFA4"/>
<dbReference type="Pfam" id="PF07004">
    <property type="entry name" value="SHIPPO-rpt"/>
    <property type="match status" value="8"/>
</dbReference>
<feature type="region of interest" description="Disordered" evidence="1">
    <location>
        <begin position="1"/>
        <end position="30"/>
    </location>
</feature>
<sequence>MYDRAPRHLTQASDSTGNAVGPGTYEPVNIPHTKVKADGYAPFLSMNPRETFLTIQDSVIAAPGPGQYDPLNPQDKVTGGQSLANRSKRFDEVSSKTPGPGTYSLSKQSDWIKKTGLPPETSSKGDNGMVSFLFLQLITSRIKYSRKPVAPSIPTPGQAYGYEEHEDGTLRKQEPPQRDTSLGPAFYNVNQQQTKTSAKYKGVHFGGMTSTRMDFAGQGGPGPGEYDPFHDVEIRYDNMNAGVSGTRPFESKIPRYHEEIVKSQEKKAVPGPGKYEINSQFDKTPQAYNTEGLEVEHPPFMSQAKRFSSPKSDTPAPGSYNDPRHALEALKKIRGLKRSPFGTTAVRFQPEPRIKKTPGPGSYNFPGLAKDSLRKAYVESTRRGAFGSTSVRIKPITKQQESSQPGPAQYQVKDRPTYSRYAHNNTANFASQSDRLYTPPPVIRENPPPGSYEVTKSFDQSQGKKSPAVPRSVIAKRNQGSFLSSASRFTVPRDVIVEKTDIKNPGPGTYNPQSQSEVKLGLMVTRDTRFKSIKNDDPGPGSYELSPLLQDTVLKGTFNATLNNPVATRLEINKGTSHSKQAFMLGV</sequence>
<name>A0A9Q1BFA4_HOLLE</name>
<dbReference type="PANTHER" id="PTHR21580:SF60">
    <property type="entry name" value="SPERM-TAIL PG-RICH REPEAT-CONTAINING PROTEIN 2"/>
    <property type="match status" value="1"/>
</dbReference>
<proteinExistence type="predicted"/>
<protein>
    <submittedName>
        <fullName evidence="2">Sperm-tail PG-rich repeat-containing protein 2</fullName>
    </submittedName>
</protein>
<keyword evidence="3" id="KW-1185">Reference proteome</keyword>
<dbReference type="InterPro" id="IPR010736">
    <property type="entry name" value="SHIPPO-rpt"/>
</dbReference>
<gene>
    <name evidence="2" type="ORF">HOLleu_38152</name>
</gene>
<dbReference type="EMBL" id="JAIZAY010000020">
    <property type="protein sequence ID" value="KAJ8023074.1"/>
    <property type="molecule type" value="Genomic_DNA"/>
</dbReference>
<feature type="compositionally biased region" description="Pro residues" evidence="1">
    <location>
        <begin position="438"/>
        <end position="450"/>
    </location>
</feature>
<accession>A0A9Q1BFA4</accession>
<dbReference type="Proteomes" id="UP001152320">
    <property type="component" value="Chromosome 20"/>
</dbReference>
<evidence type="ECO:0000256" key="1">
    <source>
        <dbReference type="SAM" id="MobiDB-lite"/>
    </source>
</evidence>
<feature type="region of interest" description="Disordered" evidence="1">
    <location>
        <begin position="86"/>
        <end position="107"/>
    </location>
</feature>
<feature type="compositionally biased region" description="Polar residues" evidence="1">
    <location>
        <begin position="422"/>
        <end position="435"/>
    </location>
</feature>
<feature type="compositionally biased region" description="Polar residues" evidence="1">
    <location>
        <begin position="389"/>
        <end position="406"/>
    </location>
</feature>